<feature type="domain" description="TonB-dependent receptor-like beta-barrel" evidence="14">
    <location>
        <begin position="260"/>
        <end position="676"/>
    </location>
</feature>
<dbReference type="GO" id="GO:0044718">
    <property type="term" value="P:siderophore transmembrane transport"/>
    <property type="evidence" value="ECO:0007669"/>
    <property type="project" value="TreeGrafter"/>
</dbReference>
<keyword evidence="8 11" id="KW-0472">Membrane</keyword>
<dbReference type="InterPro" id="IPR036942">
    <property type="entry name" value="Beta-barrel_TonB_sf"/>
</dbReference>
<evidence type="ECO:0000259" key="14">
    <source>
        <dbReference type="Pfam" id="PF00593"/>
    </source>
</evidence>
<proteinExistence type="inferred from homology"/>
<reference evidence="16" key="1">
    <citation type="submission" date="2020-08" db="EMBL/GenBank/DDBJ databases">
        <title>Ramlibacter sp. GTP1 16S ribosomal RNA gene genome sequencing and assembly.</title>
        <authorList>
            <person name="Kang M."/>
        </authorList>
    </citation>
    <scope>NUCLEOTIDE SEQUENCE</scope>
    <source>
        <strain evidence="16">GTP1</strain>
    </source>
</reference>
<dbReference type="GO" id="GO:0009279">
    <property type="term" value="C:cell outer membrane"/>
    <property type="evidence" value="ECO:0007669"/>
    <property type="project" value="UniProtKB-SubCell"/>
</dbReference>
<dbReference type="CDD" id="cd01347">
    <property type="entry name" value="ligand_gated_channel"/>
    <property type="match status" value="1"/>
</dbReference>
<dbReference type="RefSeq" id="WP_187083532.1">
    <property type="nucleotide sequence ID" value="NZ_JACORU010000009.1"/>
</dbReference>
<keyword evidence="9 16" id="KW-0675">Receptor</keyword>
<evidence type="ECO:0000313" key="17">
    <source>
        <dbReference type="Proteomes" id="UP000596827"/>
    </source>
</evidence>
<gene>
    <name evidence="16" type="ORF">H8R02_21400</name>
</gene>
<dbReference type="AlphaFoldDB" id="A0A923MCJ1"/>
<dbReference type="InterPro" id="IPR012910">
    <property type="entry name" value="Plug_dom"/>
</dbReference>
<dbReference type="InterPro" id="IPR039426">
    <property type="entry name" value="TonB-dep_rcpt-like"/>
</dbReference>
<feature type="chain" id="PRO_5037021994" evidence="13">
    <location>
        <begin position="21"/>
        <end position="718"/>
    </location>
</feature>
<dbReference type="PANTHER" id="PTHR30069:SF29">
    <property type="entry name" value="HEMOGLOBIN AND HEMOGLOBIN-HAPTOGLOBIN-BINDING PROTEIN 1-RELATED"/>
    <property type="match status" value="1"/>
</dbReference>
<dbReference type="Proteomes" id="UP000596827">
    <property type="component" value="Unassembled WGS sequence"/>
</dbReference>
<comment type="similarity">
    <text evidence="2 11 12">Belongs to the TonB-dependent receptor family.</text>
</comment>
<keyword evidence="10 11" id="KW-0998">Cell outer membrane</keyword>
<dbReference type="Gene3D" id="2.40.170.20">
    <property type="entry name" value="TonB-dependent receptor, beta-barrel domain"/>
    <property type="match status" value="1"/>
</dbReference>
<evidence type="ECO:0000256" key="4">
    <source>
        <dbReference type="ARBA" id="ARBA00022452"/>
    </source>
</evidence>
<dbReference type="Gene3D" id="2.170.130.10">
    <property type="entry name" value="TonB-dependent receptor, plug domain"/>
    <property type="match status" value="1"/>
</dbReference>
<evidence type="ECO:0000256" key="2">
    <source>
        <dbReference type="ARBA" id="ARBA00009810"/>
    </source>
</evidence>
<evidence type="ECO:0000256" key="12">
    <source>
        <dbReference type="RuleBase" id="RU003357"/>
    </source>
</evidence>
<keyword evidence="17" id="KW-1185">Reference proteome</keyword>
<name>A0A923MCJ1_9BURK</name>
<keyword evidence="4 11" id="KW-1134">Transmembrane beta strand</keyword>
<dbReference type="GO" id="GO:0015344">
    <property type="term" value="F:siderophore uptake transmembrane transporter activity"/>
    <property type="evidence" value="ECO:0007669"/>
    <property type="project" value="TreeGrafter"/>
</dbReference>
<evidence type="ECO:0000256" key="10">
    <source>
        <dbReference type="ARBA" id="ARBA00023237"/>
    </source>
</evidence>
<dbReference type="InterPro" id="IPR037066">
    <property type="entry name" value="Plug_dom_sf"/>
</dbReference>
<comment type="caution">
    <text evidence="16">The sequence shown here is derived from an EMBL/GenBank/DDBJ whole genome shotgun (WGS) entry which is preliminary data.</text>
</comment>
<dbReference type="SUPFAM" id="SSF56935">
    <property type="entry name" value="Porins"/>
    <property type="match status" value="1"/>
</dbReference>
<dbReference type="PANTHER" id="PTHR30069">
    <property type="entry name" value="TONB-DEPENDENT OUTER MEMBRANE RECEPTOR"/>
    <property type="match status" value="1"/>
</dbReference>
<dbReference type="Pfam" id="PF00593">
    <property type="entry name" value="TonB_dep_Rec_b-barrel"/>
    <property type="match status" value="1"/>
</dbReference>
<evidence type="ECO:0000313" key="16">
    <source>
        <dbReference type="EMBL" id="MBC5767036.1"/>
    </source>
</evidence>
<evidence type="ECO:0000256" key="1">
    <source>
        <dbReference type="ARBA" id="ARBA00004571"/>
    </source>
</evidence>
<evidence type="ECO:0000256" key="13">
    <source>
        <dbReference type="SAM" id="SignalP"/>
    </source>
</evidence>
<evidence type="ECO:0000256" key="5">
    <source>
        <dbReference type="ARBA" id="ARBA00022692"/>
    </source>
</evidence>
<evidence type="ECO:0000256" key="3">
    <source>
        <dbReference type="ARBA" id="ARBA00022448"/>
    </source>
</evidence>
<dbReference type="EMBL" id="JACORU010000009">
    <property type="protein sequence ID" value="MBC5767036.1"/>
    <property type="molecule type" value="Genomic_DNA"/>
</dbReference>
<accession>A0A923MCJ1</accession>
<sequence length="718" mass="77861">MARPWRYGLLALAAGGLAHAQQPPEAGGDSLQLEPVDVTARRALQDRFFAPGSMVVLDRRDIENLGAFSVADVLKQLPGVVVNTGADGSVEIRMRGMERSATQLLVDGQRQATGRSQLALDQLPPEMVERIEVVRSPSAEFSGATGGTINIVLRQATVRRETSIRLTDNTVWGRHRGQLFFSRTGPVTEPKPATAGQPADDPWAYFLAANATGVLLGSNGHSRVDAPLYATDSESIARYHRHEYSITPRLTGKLARDDTLTLRGFLSRASFGGAVDTGTTSFVGGVATPSASRDTQQQLRHFGTLAADWTHRFEGSKLETTLAANRLRETVDRAGSVVAGPGIGGSSFFVDRRHENVADLKTKLSTTGSPLLRMGGAEIERRSLGIDTDSSATGPFAAEATLQRRILWVQDEWAWGERGTVTAGLRGESIDITTRGPTLGTVHRHIPVVQPSVHLRQPWGTQWQWRANLARTTRNPRVWDLVDRTTPSNGLNSLVNPDTAGNPGLRPEKSWALDTGVERRLGTDGQAGGNLFVRRVQDAIGPLVTQTGGRWLEQRSNVGDATVWGLEFDARTNLGVLGLPREWTLNANFSLLQSRMTSGPNTGQRIPGQPRYTASLNVARPIRRTGGLFGGFTLNVNGTADLMTAPGRTGRNAARTALDLHVGGVVRGLGYWRIGLQNITDAPYRRVRRYDDPTAGTTTSQGELYLTPRAYLTVGTQF</sequence>
<keyword evidence="6 13" id="KW-0732">Signal</keyword>
<dbReference type="Pfam" id="PF07715">
    <property type="entry name" value="Plug"/>
    <property type="match status" value="1"/>
</dbReference>
<evidence type="ECO:0000256" key="11">
    <source>
        <dbReference type="PROSITE-ProRule" id="PRU01360"/>
    </source>
</evidence>
<protein>
    <submittedName>
        <fullName evidence="16">TonB-dependent receptor</fullName>
    </submittedName>
</protein>
<evidence type="ECO:0000256" key="8">
    <source>
        <dbReference type="ARBA" id="ARBA00023136"/>
    </source>
</evidence>
<dbReference type="InterPro" id="IPR000531">
    <property type="entry name" value="Beta-barrel_TonB"/>
</dbReference>
<feature type="domain" description="TonB-dependent receptor plug" evidence="15">
    <location>
        <begin position="50"/>
        <end position="147"/>
    </location>
</feature>
<keyword evidence="7 12" id="KW-0798">TonB box</keyword>
<evidence type="ECO:0000259" key="15">
    <source>
        <dbReference type="Pfam" id="PF07715"/>
    </source>
</evidence>
<evidence type="ECO:0000256" key="7">
    <source>
        <dbReference type="ARBA" id="ARBA00023077"/>
    </source>
</evidence>
<evidence type="ECO:0000256" key="6">
    <source>
        <dbReference type="ARBA" id="ARBA00022729"/>
    </source>
</evidence>
<dbReference type="PROSITE" id="PS52016">
    <property type="entry name" value="TONB_DEPENDENT_REC_3"/>
    <property type="match status" value="1"/>
</dbReference>
<keyword evidence="3 11" id="KW-0813">Transport</keyword>
<organism evidence="16 17">
    <name type="scientific">Ramlibacter albus</name>
    <dbReference type="NCBI Taxonomy" id="2079448"/>
    <lineage>
        <taxon>Bacteria</taxon>
        <taxon>Pseudomonadati</taxon>
        <taxon>Pseudomonadota</taxon>
        <taxon>Betaproteobacteria</taxon>
        <taxon>Burkholderiales</taxon>
        <taxon>Comamonadaceae</taxon>
        <taxon>Ramlibacter</taxon>
    </lineage>
</organism>
<comment type="subcellular location">
    <subcellularLocation>
        <location evidence="1 11">Cell outer membrane</location>
        <topology evidence="1 11">Multi-pass membrane protein</topology>
    </subcellularLocation>
</comment>
<feature type="signal peptide" evidence="13">
    <location>
        <begin position="1"/>
        <end position="20"/>
    </location>
</feature>
<evidence type="ECO:0000256" key="9">
    <source>
        <dbReference type="ARBA" id="ARBA00023170"/>
    </source>
</evidence>
<keyword evidence="5 11" id="KW-0812">Transmembrane</keyword>